<dbReference type="GeneID" id="108674876"/>
<dbReference type="InterPro" id="IPR001128">
    <property type="entry name" value="Cyt_P450"/>
</dbReference>
<evidence type="ECO:0000256" key="1">
    <source>
        <dbReference type="ARBA" id="ARBA00001971"/>
    </source>
</evidence>
<evidence type="ECO:0000256" key="8">
    <source>
        <dbReference type="RuleBase" id="RU000461"/>
    </source>
</evidence>
<feature type="binding site" description="axial binding residue" evidence="7">
    <location>
        <position position="439"/>
    </location>
    <ligand>
        <name>heme</name>
        <dbReference type="ChEBI" id="CHEBI:30413"/>
    </ligand>
    <ligandPart>
        <name>Fe</name>
        <dbReference type="ChEBI" id="CHEBI:18248"/>
    </ligandPart>
</feature>
<dbReference type="OrthoDB" id="6367128at2759"/>
<comment type="cofactor">
    <cofactor evidence="1 7">
        <name>heme</name>
        <dbReference type="ChEBI" id="CHEBI:30413"/>
    </cofactor>
</comment>
<dbReference type="Gene3D" id="1.10.630.10">
    <property type="entry name" value="Cytochrome P450"/>
    <property type="match status" value="1"/>
</dbReference>
<evidence type="ECO:0000313" key="10">
    <source>
        <dbReference type="Proteomes" id="UP000694843"/>
    </source>
</evidence>
<dbReference type="PRINTS" id="PR00463">
    <property type="entry name" value="EP450I"/>
</dbReference>
<dbReference type="Proteomes" id="UP000694843">
    <property type="component" value="Unplaced"/>
</dbReference>
<dbReference type="GO" id="GO:0016712">
    <property type="term" value="F:oxidoreductase activity, acting on paired donors, with incorporation or reduction of molecular oxygen, reduced flavin or flavoprotein as one donor, and incorporation of one atom of oxygen"/>
    <property type="evidence" value="ECO:0007669"/>
    <property type="project" value="TreeGrafter"/>
</dbReference>
<dbReference type="FunFam" id="1.10.630.10:FF:000036">
    <property type="entry name" value="CYtochrome P450 family"/>
    <property type="match status" value="1"/>
</dbReference>
<dbReference type="SUPFAM" id="SSF48264">
    <property type="entry name" value="Cytochrome P450"/>
    <property type="match status" value="1"/>
</dbReference>
<proteinExistence type="inferred from homology"/>
<feature type="signal peptide" evidence="9">
    <location>
        <begin position="1"/>
        <end position="24"/>
    </location>
</feature>
<keyword evidence="9" id="KW-0732">Signal</keyword>
<evidence type="ECO:0000256" key="9">
    <source>
        <dbReference type="SAM" id="SignalP"/>
    </source>
</evidence>
<evidence type="ECO:0000313" key="11">
    <source>
        <dbReference type="RefSeq" id="XP_018018351.1"/>
    </source>
</evidence>
<dbReference type="PANTHER" id="PTHR24300:SF397">
    <property type="entry name" value="CYTOCHROME P450 2U1"/>
    <property type="match status" value="1"/>
</dbReference>
<accession>A0A8B7NZS6</accession>
<evidence type="ECO:0000256" key="2">
    <source>
        <dbReference type="ARBA" id="ARBA00010617"/>
    </source>
</evidence>
<evidence type="ECO:0000256" key="5">
    <source>
        <dbReference type="ARBA" id="ARBA00023004"/>
    </source>
</evidence>
<keyword evidence="7 8" id="KW-0349">Heme</keyword>
<evidence type="ECO:0000256" key="3">
    <source>
        <dbReference type="ARBA" id="ARBA00022723"/>
    </source>
</evidence>
<keyword evidence="3 7" id="KW-0479">Metal-binding</keyword>
<protein>
    <submittedName>
        <fullName evidence="11">Cytochrome P450 2L1 isoform X1</fullName>
    </submittedName>
    <submittedName>
        <fullName evidence="12">Cytochrome P450 2L1 isoform X2</fullName>
    </submittedName>
</protein>
<dbReference type="GO" id="GO:0005506">
    <property type="term" value="F:iron ion binding"/>
    <property type="evidence" value="ECO:0007669"/>
    <property type="project" value="InterPro"/>
</dbReference>
<dbReference type="RefSeq" id="XP_018018351.1">
    <property type="nucleotide sequence ID" value="XM_018162862.2"/>
</dbReference>
<evidence type="ECO:0000313" key="12">
    <source>
        <dbReference type="RefSeq" id="XP_018018353.1"/>
    </source>
</evidence>
<comment type="similarity">
    <text evidence="2 8">Belongs to the cytochrome P450 family.</text>
</comment>
<gene>
    <name evidence="11 12" type="primary">LOC108674876</name>
</gene>
<dbReference type="AlphaFoldDB" id="A0A8B7NZS6"/>
<organism evidence="10 11">
    <name type="scientific">Hyalella azteca</name>
    <name type="common">Amphipod</name>
    <dbReference type="NCBI Taxonomy" id="294128"/>
    <lineage>
        <taxon>Eukaryota</taxon>
        <taxon>Metazoa</taxon>
        <taxon>Ecdysozoa</taxon>
        <taxon>Arthropoda</taxon>
        <taxon>Crustacea</taxon>
        <taxon>Multicrustacea</taxon>
        <taxon>Malacostraca</taxon>
        <taxon>Eumalacostraca</taxon>
        <taxon>Peracarida</taxon>
        <taxon>Amphipoda</taxon>
        <taxon>Senticaudata</taxon>
        <taxon>Talitrida</taxon>
        <taxon>Talitroidea</taxon>
        <taxon>Hyalellidae</taxon>
        <taxon>Hyalella</taxon>
    </lineage>
</organism>
<dbReference type="Pfam" id="PF00067">
    <property type="entry name" value="p450"/>
    <property type="match status" value="1"/>
</dbReference>
<keyword evidence="10" id="KW-1185">Reference proteome</keyword>
<evidence type="ECO:0000256" key="4">
    <source>
        <dbReference type="ARBA" id="ARBA00023002"/>
    </source>
</evidence>
<sequence>MVSEWLLFVLAAFFVYWLWSGSKPRYHNLPPGPKGWPLIGTLPKSGQSFDEFFSELQRQYGDIFMLRAGSVEMLGLTSYALMKEAYALPTLQGRSQSYTTQMFTMFTNAGLVFSTGKTWVNGRRFALKHLKDLGMGRSSMQTIIQEEAEVLIQDFAKSLGKPMQVAYNVNVAILNVIWRLVADERFDVTNEEMQALTRRIEDNLTLILGPMSLLDWFPWLNYLPGFVKDTFFETKLGRENMEALTTYLKKVIAKHQATLDKDNIRDYIDRYLVEMENQKNDPDSTFRADLIDLTISILDLFAAGSETTSSTIRWFILYMAVYPEVQRKVQEHIDQVVPEDRLPTLQDELPYLEAVIAEVNRCISLAPIIVPHVATETTQLAGYTIPKGTMIMGSIKASHMDPNLFEEPEVFRPERFLDSEGKFFSREGYMPFGIGRRQCLGESLARMELFVVASSVLKTFTISAPEGVTLNTKHEEPNRKLAVLNFAKPYEVVMNKRV</sequence>
<keyword evidence="4 8" id="KW-0560">Oxidoreductase</keyword>
<dbReference type="RefSeq" id="XP_018018353.1">
    <property type="nucleotide sequence ID" value="XM_018162864.2"/>
</dbReference>
<dbReference type="GO" id="GO:0005737">
    <property type="term" value="C:cytoplasm"/>
    <property type="evidence" value="ECO:0007669"/>
    <property type="project" value="TreeGrafter"/>
</dbReference>
<dbReference type="PROSITE" id="PS00086">
    <property type="entry name" value="CYTOCHROME_P450"/>
    <property type="match status" value="1"/>
</dbReference>
<dbReference type="GO" id="GO:0020037">
    <property type="term" value="F:heme binding"/>
    <property type="evidence" value="ECO:0007669"/>
    <property type="project" value="InterPro"/>
</dbReference>
<reference evidence="11 12" key="1">
    <citation type="submission" date="2025-04" db="UniProtKB">
        <authorList>
            <consortium name="RefSeq"/>
        </authorList>
    </citation>
    <scope>IDENTIFICATION</scope>
    <source>
        <tissue evidence="11 12">Whole organism</tissue>
    </source>
</reference>
<dbReference type="GO" id="GO:0008395">
    <property type="term" value="F:steroid hydroxylase activity"/>
    <property type="evidence" value="ECO:0007669"/>
    <property type="project" value="TreeGrafter"/>
</dbReference>
<evidence type="ECO:0000256" key="7">
    <source>
        <dbReference type="PIRSR" id="PIRSR602401-1"/>
    </source>
</evidence>
<dbReference type="GO" id="GO:0006805">
    <property type="term" value="P:xenobiotic metabolic process"/>
    <property type="evidence" value="ECO:0007669"/>
    <property type="project" value="TreeGrafter"/>
</dbReference>
<dbReference type="InterPro" id="IPR017972">
    <property type="entry name" value="Cyt_P450_CS"/>
</dbReference>
<dbReference type="PANTHER" id="PTHR24300">
    <property type="entry name" value="CYTOCHROME P450 508A4-RELATED"/>
    <property type="match status" value="1"/>
</dbReference>
<dbReference type="KEGG" id="hazt:108674876"/>
<dbReference type="PRINTS" id="PR00385">
    <property type="entry name" value="P450"/>
</dbReference>
<keyword evidence="6 8" id="KW-0503">Monooxygenase</keyword>
<evidence type="ECO:0000256" key="6">
    <source>
        <dbReference type="ARBA" id="ARBA00023033"/>
    </source>
</evidence>
<dbReference type="GO" id="GO:0006082">
    <property type="term" value="P:organic acid metabolic process"/>
    <property type="evidence" value="ECO:0007669"/>
    <property type="project" value="TreeGrafter"/>
</dbReference>
<dbReference type="InterPro" id="IPR036396">
    <property type="entry name" value="Cyt_P450_sf"/>
</dbReference>
<dbReference type="InterPro" id="IPR050182">
    <property type="entry name" value="Cytochrome_P450_fam2"/>
</dbReference>
<keyword evidence="5 7" id="KW-0408">Iron</keyword>
<name>A0A8B7NZS6_HYAAZ</name>
<dbReference type="InterPro" id="IPR002401">
    <property type="entry name" value="Cyt_P450_E_grp-I"/>
</dbReference>
<feature type="chain" id="PRO_5044664414" evidence="9">
    <location>
        <begin position="25"/>
        <end position="498"/>
    </location>
</feature>